<dbReference type="InterPro" id="IPR025390">
    <property type="entry name" value="Dsc3_C"/>
</dbReference>
<dbReference type="Pfam" id="PF13373">
    <property type="entry name" value="Dsc3_C"/>
    <property type="match status" value="2"/>
</dbReference>
<dbReference type="OrthoDB" id="2556122at2759"/>
<accession>A0A1X0QQX9</accession>
<dbReference type="InterPro" id="IPR000626">
    <property type="entry name" value="Ubiquitin-like_dom"/>
</dbReference>
<evidence type="ECO:0000313" key="3">
    <source>
        <dbReference type="EMBL" id="ORE02165.1"/>
    </source>
</evidence>
<dbReference type="InterPro" id="IPR045226">
    <property type="entry name" value="Dsc3"/>
</dbReference>
<dbReference type="VEuPathDB" id="FungiDB:BCV72DRAFT_265357"/>
<feature type="transmembrane region" description="Helical" evidence="1">
    <location>
        <begin position="183"/>
        <end position="201"/>
    </location>
</feature>
<dbReference type="PANTHER" id="PTHR28049">
    <property type="entry name" value="TRANSMEMBRANE PROTEIN YOR223W"/>
    <property type="match status" value="1"/>
</dbReference>
<dbReference type="AlphaFoldDB" id="A0A1X0QQX9"/>
<dbReference type="InterPro" id="IPR029071">
    <property type="entry name" value="Ubiquitin-like_domsf"/>
</dbReference>
<dbReference type="SMART" id="SM00213">
    <property type="entry name" value="UBQ"/>
    <property type="match status" value="1"/>
</dbReference>
<dbReference type="PROSITE" id="PS50053">
    <property type="entry name" value="UBIQUITIN_2"/>
    <property type="match status" value="1"/>
</dbReference>
<dbReference type="CDD" id="cd17039">
    <property type="entry name" value="Ubl_ubiquitin_like"/>
    <property type="match status" value="1"/>
</dbReference>
<dbReference type="SUPFAM" id="SSF54236">
    <property type="entry name" value="Ubiquitin-like"/>
    <property type="match status" value="1"/>
</dbReference>
<keyword evidence="1" id="KW-0472">Membrane</keyword>
<feature type="domain" description="Ubiquitin-like" evidence="2">
    <location>
        <begin position="10"/>
        <end position="71"/>
    </location>
</feature>
<gene>
    <name evidence="3" type="ORF">BCV72DRAFT_265357</name>
</gene>
<dbReference type="Pfam" id="PF00240">
    <property type="entry name" value="ubiquitin"/>
    <property type="match status" value="1"/>
</dbReference>
<keyword evidence="1" id="KW-0812">Transmembrane</keyword>
<dbReference type="GO" id="GO:0044695">
    <property type="term" value="C:Dsc E3 ubiquitin ligase complex"/>
    <property type="evidence" value="ECO:0007669"/>
    <property type="project" value="InterPro"/>
</dbReference>
<dbReference type="PANTHER" id="PTHR28049:SF1">
    <property type="entry name" value="DSC E3 UBIQUITIN LIGASE COMPLEX SUBUNIT 3"/>
    <property type="match status" value="1"/>
</dbReference>
<organism evidence="3">
    <name type="scientific">Rhizopus microsporus var. microsporus</name>
    <dbReference type="NCBI Taxonomy" id="86635"/>
    <lineage>
        <taxon>Eukaryota</taxon>
        <taxon>Fungi</taxon>
        <taxon>Fungi incertae sedis</taxon>
        <taxon>Mucoromycota</taxon>
        <taxon>Mucoromycotina</taxon>
        <taxon>Mucoromycetes</taxon>
        <taxon>Mucorales</taxon>
        <taxon>Mucorineae</taxon>
        <taxon>Rhizopodaceae</taxon>
        <taxon>Rhizopus</taxon>
    </lineage>
</organism>
<keyword evidence="1" id="KW-1133">Transmembrane helix</keyword>
<protein>
    <recommendedName>
        <fullName evidence="2">Ubiquitin-like domain-containing protein</fullName>
    </recommendedName>
</protein>
<dbReference type="Proteomes" id="UP000242414">
    <property type="component" value="Unassembled WGS sequence"/>
</dbReference>
<reference evidence="3" key="1">
    <citation type="journal article" date="2016" name="Proc. Natl. Acad. Sci. U.S.A.">
        <title>Lipid metabolic changes in an early divergent fungus govern the establishment of a mutualistic symbiosis with endobacteria.</title>
        <authorList>
            <person name="Lastovetsky O.A."/>
            <person name="Gaspar M.L."/>
            <person name="Mondo S.J."/>
            <person name="LaButti K.M."/>
            <person name="Sandor L."/>
            <person name="Grigoriev I.V."/>
            <person name="Henry S.A."/>
            <person name="Pawlowska T.E."/>
        </authorList>
    </citation>
    <scope>NUCLEOTIDE SEQUENCE [LARGE SCALE GENOMIC DNA]</scope>
    <source>
        <strain evidence="3">ATCC 52814</strain>
    </source>
</reference>
<feature type="transmembrane region" description="Helical" evidence="1">
    <location>
        <begin position="213"/>
        <end position="230"/>
    </location>
</feature>
<name>A0A1X0QQX9_RHIZD</name>
<sequence length="231" mass="26695">MDQDEYYDNIDLHIRWSDRQDLVINAEPDETVYSIKEKIRNLSGNAKDKYIRLIHNGKVLEDQRTLKSYGIGKINITNSKATLEPPSPVYIHCSLSDYIPKGSSISNNRPQIIPPVGFDRLRESGFTEEDIQNIRAQFHRLHGTDYNDTEGTSEEARNLEEQWMDNTGETLPDGTVQGTYKEMMWGLMFGFFLGIICLFWFRESVFSRRQQLGIIAGMLINISFGVLHVYY</sequence>
<evidence type="ECO:0000256" key="1">
    <source>
        <dbReference type="SAM" id="Phobius"/>
    </source>
</evidence>
<evidence type="ECO:0000259" key="2">
    <source>
        <dbReference type="PROSITE" id="PS50053"/>
    </source>
</evidence>
<dbReference type="GO" id="GO:0005783">
    <property type="term" value="C:endoplasmic reticulum"/>
    <property type="evidence" value="ECO:0007669"/>
    <property type="project" value="TreeGrafter"/>
</dbReference>
<dbReference type="EMBL" id="KV922068">
    <property type="protein sequence ID" value="ORE02165.1"/>
    <property type="molecule type" value="Genomic_DNA"/>
</dbReference>
<dbReference type="Gene3D" id="3.10.20.90">
    <property type="entry name" value="Phosphatidylinositol 3-kinase Catalytic Subunit, Chain A, domain 1"/>
    <property type="match status" value="1"/>
</dbReference>
<proteinExistence type="predicted"/>